<dbReference type="Gene3D" id="1.25.40.10">
    <property type="entry name" value="Tetratricopeptide repeat domain"/>
    <property type="match status" value="2"/>
</dbReference>
<accession>A0A1W1BLT1</accession>
<name>A0A1W1BLT1_9ZZZZ</name>
<gene>
    <name evidence="1" type="ORF">MNB_SM-7-158</name>
</gene>
<reference evidence="1" key="1">
    <citation type="submission" date="2016-10" db="EMBL/GenBank/DDBJ databases">
        <authorList>
            <person name="de Groot N.N."/>
        </authorList>
    </citation>
    <scope>NUCLEOTIDE SEQUENCE</scope>
</reference>
<dbReference type="PROSITE" id="PS51257">
    <property type="entry name" value="PROKAR_LIPOPROTEIN"/>
    <property type="match status" value="1"/>
</dbReference>
<dbReference type="InterPro" id="IPR011990">
    <property type="entry name" value="TPR-like_helical_dom_sf"/>
</dbReference>
<protein>
    <recommendedName>
        <fullName evidence="2">Lipoprotein</fullName>
    </recommendedName>
</protein>
<dbReference type="EMBL" id="FPHB01000024">
    <property type="protein sequence ID" value="SFV54467.1"/>
    <property type="molecule type" value="Genomic_DNA"/>
</dbReference>
<evidence type="ECO:0008006" key="2">
    <source>
        <dbReference type="Google" id="ProtNLM"/>
    </source>
</evidence>
<dbReference type="SUPFAM" id="SSF48452">
    <property type="entry name" value="TPR-like"/>
    <property type="match status" value="2"/>
</dbReference>
<proteinExistence type="predicted"/>
<organism evidence="1">
    <name type="scientific">hydrothermal vent metagenome</name>
    <dbReference type="NCBI Taxonomy" id="652676"/>
    <lineage>
        <taxon>unclassified sequences</taxon>
        <taxon>metagenomes</taxon>
        <taxon>ecological metagenomes</taxon>
    </lineage>
</organism>
<dbReference type="AlphaFoldDB" id="A0A1W1BLT1"/>
<evidence type="ECO:0000313" key="1">
    <source>
        <dbReference type="EMBL" id="SFV54467.1"/>
    </source>
</evidence>
<sequence length="435" mass="51208">MYKNILFLALILFFSACSSPKPPAPNEKAFEGEDLYILYALQAEQIGSYKTAVKFYQILYERSKKREYLYHELQNQLAAGQFKEVVSKTDALLKDSKKIDPNILRYQILAYVHQKQYDKAREGAIKLVKLTNKSEDYLLLSDIYVKLKKYNMAVKYLDGAYSKNYDERILDRISIILFMNLGRQKDAIAQLETHSRMFGCSKIICNRLLSFYSKLGDVDGMLSVYKRYYKINKNDEVLAKIIQIYTYKKDYIALMHFLEKNGIENEILLQLYVNAGEYKKAYKLATQLYRQTEDINYLGQAAIYEYEAYKHPKQKRVQKIARELQEVVAKKPSALYLNYLGYLLIDHNLDIKKGMKYVRKALQKHPDSAYYLDSLAWGYYKLHKCQKAKRIFDRVRKLEGGDDKEVLKHYKKVVQCLKKRKHTTHKRSKKKKGAK</sequence>